<dbReference type="EMBL" id="MN604015">
    <property type="protein sequence ID" value="QIQ08513.1"/>
    <property type="molecule type" value="Genomic_DNA"/>
</dbReference>
<gene>
    <name evidence="2" type="primary">ORF5</name>
</gene>
<feature type="compositionally biased region" description="Low complexity" evidence="1">
    <location>
        <begin position="39"/>
        <end position="50"/>
    </location>
</feature>
<feature type="region of interest" description="Disordered" evidence="1">
    <location>
        <begin position="1"/>
        <end position="123"/>
    </location>
</feature>
<feature type="compositionally biased region" description="Basic and acidic residues" evidence="1">
    <location>
        <begin position="14"/>
        <end position="26"/>
    </location>
</feature>
<proteinExistence type="predicted"/>
<feature type="compositionally biased region" description="Pro residues" evidence="1">
    <location>
        <begin position="51"/>
        <end position="62"/>
    </location>
</feature>
<feature type="compositionally biased region" description="Acidic residues" evidence="1">
    <location>
        <begin position="91"/>
        <end position="111"/>
    </location>
</feature>
<protein>
    <submittedName>
        <fullName evidence="2">Uncharacterized protein</fullName>
    </submittedName>
</protein>
<accession>A0A6G9HD87</accession>
<evidence type="ECO:0000313" key="2">
    <source>
        <dbReference type="EMBL" id="QIQ08513.1"/>
    </source>
</evidence>
<reference evidence="2" key="1">
    <citation type="journal article" date="2020" name="MBio">
        <title>A New Family of DNA Viruses Causing Disease in Crustaceans from Diverse Aquatic Biomes.</title>
        <authorList>
            <person name="Subramaniam K."/>
            <person name="Behringer D.C."/>
            <person name="Bojko J."/>
            <person name="Yutin N."/>
            <person name="Clark A.S."/>
            <person name="Bateman K.S."/>
            <person name="van Aerle R."/>
            <person name="Bass D."/>
            <person name="Kerr R.C."/>
            <person name="Koonin E.V."/>
            <person name="Stentiford G.D."/>
            <person name="Waltzek T.B."/>
        </authorList>
    </citation>
    <scope>NUCLEOTIDE SEQUENCE</scope>
</reference>
<sequence>MYHHPQPGGEEEEKTTVMDHRGEEKTAAAAAAMDHHQPEAAAAAAAAADFPPTPPPTPPPVNPEEETAMLVKEATSFSLPEDWNDDTVTFMDDDDDDDDDESVFEEEEEEAPQLPPNISNNEDDEVGRVVSFMYTDDVKWKYFISVAKRSQQHRSTNPLIRSIETGIKYIMTRCTNFKYMFRLPEFSKLINSQCDGGTPEQVSNFLLRFVRAGDAQTYIYCNASYTDTVNNKLKGTLGSLLSEDNVKNLCASVLRTFFMSVVHYINTPNFNPSYDFLLHLERTCEGFIIPPILITHFNKLYTVFLKPDYPYHTHKIFEPHMLNNCQVVSMSVGIQGGIMTGLNKHDVELICRHGMESNGYGTVMTNVIYCPDGKEMDSCCREHPTITNIKNYIRVHCHEKDRSLPRCLLSIMNKIGFFMMRRNLSDGENSTVPYYVLSDFGEGFDADGSSLIRNVLSMFSEGRLHYQCANLFKHCLNMLIQTKQIEDIAKFISLTEDLYSYRPKDTAKILNELHMKNGSDDATFFHTRADIDLRTIIKKNVYTKDGGV</sequence>
<evidence type="ECO:0000256" key="1">
    <source>
        <dbReference type="SAM" id="MobiDB-lite"/>
    </source>
</evidence>
<organism evidence="2">
    <name type="scientific">Carcinus maenas virus 1</name>
    <dbReference type="NCBI Taxonomy" id="2704945"/>
    <lineage>
        <taxon>Viruses</taxon>
    </lineage>
</organism>
<name>A0A6G9HD87_9VIRU</name>